<name>A0AAW0CCJ2_9AGAR</name>
<keyword evidence="2 4" id="KW-0863">Zinc-finger</keyword>
<organism evidence="6 7">
    <name type="scientific">Favolaschia claudopus</name>
    <dbReference type="NCBI Taxonomy" id="2862362"/>
    <lineage>
        <taxon>Eukaryota</taxon>
        <taxon>Fungi</taxon>
        <taxon>Dikarya</taxon>
        <taxon>Basidiomycota</taxon>
        <taxon>Agaricomycotina</taxon>
        <taxon>Agaricomycetes</taxon>
        <taxon>Agaricomycetidae</taxon>
        <taxon>Agaricales</taxon>
        <taxon>Marasmiineae</taxon>
        <taxon>Mycenaceae</taxon>
        <taxon>Favolaschia</taxon>
    </lineage>
</organism>
<proteinExistence type="predicted"/>
<evidence type="ECO:0000256" key="3">
    <source>
        <dbReference type="ARBA" id="ARBA00022833"/>
    </source>
</evidence>
<sequence>MDIDLLNKQLAPVFRLVGIVSAGSPGGCPAQFQNSSELITHWTSVAAGVGVQASPALSRIYWDKLLRCEQSSKEQIAFAHAQLIMFTGVVTEDGNAGPAFNHDGCLHSILEAGEHAELAAQAGFGDAPNLLKLARVLHDKTIPTHVTLRSRWTHFWNSWDAWLRSRQAKLDGESAKKLVHPSHYKCASPSCRLETSAGAQTRLESASRISKTGGGQCHGSCKPRYCSKECQVADWKSHKPFCKPGLARSVDAGPPPTRSALEKSLRIDRHDVIAGRAGLTVRETPTRAGHYSVNLQGIEVQSSRDHLSAANVKSLMAMMSK</sequence>
<dbReference type="SUPFAM" id="SSF144232">
    <property type="entry name" value="HIT/MYND zinc finger-like"/>
    <property type="match status" value="1"/>
</dbReference>
<keyword evidence="1" id="KW-0479">Metal-binding</keyword>
<evidence type="ECO:0000259" key="5">
    <source>
        <dbReference type="PROSITE" id="PS50865"/>
    </source>
</evidence>
<evidence type="ECO:0000256" key="4">
    <source>
        <dbReference type="PROSITE-ProRule" id="PRU00134"/>
    </source>
</evidence>
<dbReference type="GO" id="GO:0008270">
    <property type="term" value="F:zinc ion binding"/>
    <property type="evidence" value="ECO:0007669"/>
    <property type="project" value="UniProtKB-KW"/>
</dbReference>
<dbReference type="Proteomes" id="UP001362999">
    <property type="component" value="Unassembled WGS sequence"/>
</dbReference>
<dbReference type="AlphaFoldDB" id="A0AAW0CCJ2"/>
<keyword evidence="3" id="KW-0862">Zinc</keyword>
<reference evidence="6 7" key="1">
    <citation type="journal article" date="2024" name="J Genomics">
        <title>Draft genome sequencing and assembly of Favolaschia claudopus CIRM-BRFM 2984 isolated from oak limbs.</title>
        <authorList>
            <person name="Navarro D."/>
            <person name="Drula E."/>
            <person name="Chaduli D."/>
            <person name="Cazenave R."/>
            <person name="Ahrendt S."/>
            <person name="Wang J."/>
            <person name="Lipzen A."/>
            <person name="Daum C."/>
            <person name="Barry K."/>
            <person name="Grigoriev I.V."/>
            <person name="Favel A."/>
            <person name="Rosso M.N."/>
            <person name="Martin F."/>
        </authorList>
    </citation>
    <scope>NUCLEOTIDE SEQUENCE [LARGE SCALE GENOMIC DNA]</scope>
    <source>
        <strain evidence="6 7">CIRM-BRFM 2984</strain>
    </source>
</reference>
<keyword evidence="7" id="KW-1185">Reference proteome</keyword>
<comment type="caution">
    <text evidence="6">The sequence shown here is derived from an EMBL/GenBank/DDBJ whole genome shotgun (WGS) entry which is preliminary data.</text>
</comment>
<dbReference type="InterPro" id="IPR002893">
    <property type="entry name" value="Znf_MYND"/>
</dbReference>
<dbReference type="Pfam" id="PF01753">
    <property type="entry name" value="zf-MYND"/>
    <property type="match status" value="1"/>
</dbReference>
<protein>
    <recommendedName>
        <fullName evidence="5">MYND-type domain-containing protein</fullName>
    </recommendedName>
</protein>
<dbReference type="PROSITE" id="PS50865">
    <property type="entry name" value="ZF_MYND_2"/>
    <property type="match status" value="1"/>
</dbReference>
<dbReference type="Gene3D" id="6.10.140.2220">
    <property type="match status" value="1"/>
</dbReference>
<evidence type="ECO:0000313" key="6">
    <source>
        <dbReference type="EMBL" id="KAK7037091.1"/>
    </source>
</evidence>
<dbReference type="EMBL" id="JAWWNJ010000018">
    <property type="protein sequence ID" value="KAK7037091.1"/>
    <property type="molecule type" value="Genomic_DNA"/>
</dbReference>
<evidence type="ECO:0000256" key="1">
    <source>
        <dbReference type="ARBA" id="ARBA00022723"/>
    </source>
</evidence>
<evidence type="ECO:0000313" key="7">
    <source>
        <dbReference type="Proteomes" id="UP001362999"/>
    </source>
</evidence>
<accession>A0AAW0CCJ2</accession>
<feature type="domain" description="MYND-type" evidence="5">
    <location>
        <begin position="188"/>
        <end position="242"/>
    </location>
</feature>
<evidence type="ECO:0000256" key="2">
    <source>
        <dbReference type="ARBA" id="ARBA00022771"/>
    </source>
</evidence>
<gene>
    <name evidence="6" type="ORF">R3P38DRAFT_2516972</name>
</gene>